<dbReference type="Gene3D" id="3.30.420.10">
    <property type="entry name" value="Ribonuclease H-like superfamily/Ribonuclease H"/>
    <property type="match status" value="1"/>
</dbReference>
<evidence type="ECO:0000313" key="1">
    <source>
        <dbReference type="EMBL" id="CAH0564336.1"/>
    </source>
</evidence>
<reference evidence="1" key="1">
    <citation type="submission" date="2021-12" db="EMBL/GenBank/DDBJ databases">
        <authorList>
            <person name="King R."/>
        </authorList>
    </citation>
    <scope>NUCLEOTIDE SEQUENCE</scope>
</reference>
<organism evidence="1 2">
    <name type="scientific">Brassicogethes aeneus</name>
    <name type="common">Rape pollen beetle</name>
    <name type="synonym">Meligethes aeneus</name>
    <dbReference type="NCBI Taxonomy" id="1431903"/>
    <lineage>
        <taxon>Eukaryota</taxon>
        <taxon>Metazoa</taxon>
        <taxon>Ecdysozoa</taxon>
        <taxon>Arthropoda</taxon>
        <taxon>Hexapoda</taxon>
        <taxon>Insecta</taxon>
        <taxon>Pterygota</taxon>
        <taxon>Neoptera</taxon>
        <taxon>Endopterygota</taxon>
        <taxon>Coleoptera</taxon>
        <taxon>Polyphaga</taxon>
        <taxon>Cucujiformia</taxon>
        <taxon>Nitidulidae</taxon>
        <taxon>Meligethinae</taxon>
        <taxon>Brassicogethes</taxon>
    </lineage>
</organism>
<dbReference type="Gene3D" id="1.10.10.60">
    <property type="entry name" value="Homeodomain-like"/>
    <property type="match status" value="1"/>
</dbReference>
<dbReference type="GO" id="GO:0003676">
    <property type="term" value="F:nucleic acid binding"/>
    <property type="evidence" value="ECO:0007669"/>
    <property type="project" value="InterPro"/>
</dbReference>
<accession>A0A9P0BF30</accession>
<evidence type="ECO:0000313" key="2">
    <source>
        <dbReference type="Proteomes" id="UP001154078"/>
    </source>
</evidence>
<sequence length="116" mass="13432">MKKIAANVISNDTKLDIMLEFEENPHTSSGKAAPMFGVSHSSILRTLKENKMHPYKMIPTQELTEDDFDRRTYFCEEMMAMLDNNVIQLQQVLFSDESTFTLHGQVNRQNCRCSLR</sequence>
<dbReference type="Proteomes" id="UP001154078">
    <property type="component" value="Chromosome 9"/>
</dbReference>
<proteinExistence type="predicted"/>
<evidence type="ECO:0008006" key="3">
    <source>
        <dbReference type="Google" id="ProtNLM"/>
    </source>
</evidence>
<dbReference type="AlphaFoldDB" id="A0A9P0BF30"/>
<keyword evidence="2" id="KW-1185">Reference proteome</keyword>
<dbReference type="OrthoDB" id="10066061at2759"/>
<dbReference type="EMBL" id="OV121140">
    <property type="protein sequence ID" value="CAH0564336.1"/>
    <property type="molecule type" value="Genomic_DNA"/>
</dbReference>
<dbReference type="InterPro" id="IPR036397">
    <property type="entry name" value="RNaseH_sf"/>
</dbReference>
<name>A0A9P0BF30_BRAAE</name>
<dbReference type="PANTHER" id="PTHR47326:SF1">
    <property type="entry name" value="HTH PSQ-TYPE DOMAIN-CONTAINING PROTEIN"/>
    <property type="match status" value="1"/>
</dbReference>
<dbReference type="PANTHER" id="PTHR47326">
    <property type="entry name" value="TRANSPOSABLE ELEMENT TC3 TRANSPOSASE-LIKE PROTEIN"/>
    <property type="match status" value="1"/>
</dbReference>
<protein>
    <recommendedName>
        <fullName evidence="3">Transposase</fullName>
    </recommendedName>
</protein>
<gene>
    <name evidence="1" type="ORF">MELIAE_LOCUS12923</name>
</gene>